<dbReference type="InterPro" id="IPR015943">
    <property type="entry name" value="WD40/YVTN_repeat-like_dom_sf"/>
</dbReference>
<dbReference type="GO" id="GO:0000387">
    <property type="term" value="P:spliceosomal snRNP assembly"/>
    <property type="evidence" value="ECO:0007669"/>
    <property type="project" value="TreeGrafter"/>
</dbReference>
<evidence type="ECO:0000256" key="8">
    <source>
        <dbReference type="SAM" id="MobiDB-lite"/>
    </source>
</evidence>
<comment type="similarity">
    <text evidence="5">Belongs to the WD repeat STRAP family.</text>
</comment>
<accession>L8GFK3</accession>
<feature type="compositionally biased region" description="Basic residues" evidence="8">
    <location>
        <begin position="349"/>
        <end position="358"/>
    </location>
</feature>
<evidence type="ECO:0000313" key="9">
    <source>
        <dbReference type="EMBL" id="ELR11782.1"/>
    </source>
</evidence>
<dbReference type="GO" id="GO:0003723">
    <property type="term" value="F:RNA binding"/>
    <property type="evidence" value="ECO:0007669"/>
    <property type="project" value="TreeGrafter"/>
</dbReference>
<evidence type="ECO:0000256" key="3">
    <source>
        <dbReference type="ARBA" id="ARBA00022737"/>
    </source>
</evidence>
<evidence type="ECO:0000256" key="4">
    <source>
        <dbReference type="ARBA" id="ARBA00023187"/>
    </source>
</evidence>
<feature type="repeat" description="WD" evidence="7">
    <location>
        <begin position="271"/>
        <end position="302"/>
    </location>
</feature>
<dbReference type="AlphaFoldDB" id="L8GFK3"/>
<evidence type="ECO:0000256" key="1">
    <source>
        <dbReference type="ARBA" id="ARBA00022574"/>
    </source>
</evidence>
<protein>
    <recommendedName>
        <fullName evidence="6">Serine-threonine kinase receptor-associated protein</fullName>
    </recommendedName>
</protein>
<name>L8GFK3_ACACF</name>
<feature type="region of interest" description="Disordered" evidence="8">
    <location>
        <begin position="315"/>
        <end position="440"/>
    </location>
</feature>
<dbReference type="CDD" id="cd00200">
    <property type="entry name" value="WD40"/>
    <property type="match status" value="1"/>
</dbReference>
<dbReference type="Pfam" id="PF00400">
    <property type="entry name" value="WD40"/>
    <property type="match status" value="3"/>
</dbReference>
<dbReference type="GO" id="GO:0032797">
    <property type="term" value="C:SMN complex"/>
    <property type="evidence" value="ECO:0007669"/>
    <property type="project" value="TreeGrafter"/>
</dbReference>
<dbReference type="OMA" id="DGFYGLW"/>
<evidence type="ECO:0000256" key="7">
    <source>
        <dbReference type="PROSITE-ProRule" id="PRU00221"/>
    </source>
</evidence>
<feature type="compositionally biased region" description="Low complexity" evidence="8">
    <location>
        <begin position="359"/>
        <end position="407"/>
    </location>
</feature>
<dbReference type="STRING" id="1257118.L8GFK3"/>
<dbReference type="GeneID" id="14912213"/>
<gene>
    <name evidence="9" type="ORF">ACA1_362690</name>
</gene>
<evidence type="ECO:0000256" key="5">
    <source>
        <dbReference type="ARBA" id="ARBA00038394"/>
    </source>
</evidence>
<feature type="repeat" description="WD" evidence="7">
    <location>
        <begin position="60"/>
        <end position="101"/>
    </location>
</feature>
<keyword evidence="2" id="KW-0507">mRNA processing</keyword>
<keyword evidence="3" id="KW-0677">Repeat</keyword>
<keyword evidence="4" id="KW-0508">mRNA splicing</keyword>
<dbReference type="PANTHER" id="PTHR19877:SF13">
    <property type="entry name" value="SERINE-THREONINE KINASE RECEPTOR-ASSOCIATED PROTEIN"/>
    <property type="match status" value="1"/>
</dbReference>
<feature type="repeat" description="WD" evidence="7">
    <location>
        <begin position="101"/>
        <end position="142"/>
    </location>
</feature>
<dbReference type="Proteomes" id="UP000011083">
    <property type="component" value="Unassembled WGS sequence"/>
</dbReference>
<dbReference type="KEGG" id="acan:ACA1_362690"/>
<dbReference type="RefSeq" id="XP_004333795.1">
    <property type="nucleotide sequence ID" value="XM_004333747.1"/>
</dbReference>
<dbReference type="PROSITE" id="PS50294">
    <property type="entry name" value="WD_REPEATS_REGION"/>
    <property type="match status" value="2"/>
</dbReference>
<dbReference type="PROSITE" id="PS50082">
    <property type="entry name" value="WD_REPEATS_2"/>
    <property type="match status" value="3"/>
</dbReference>
<sequence>MAEPLIPFPGPLLPVICGGHSRPVPAFHFSPTPDGVFISSGCLDGNAMLRQDTGDWIGTFLGHKGAVWSARLDQQANHIVTASADYNVKVWSALNGDELHNFEHKRIVRSADFAPEGARLATGGQEKLVKIYDLAQLAELNALAGHTDTIKEVVWTSEHTLISAGDNIRMWDLRVGEKGGEVKQLSVNGPVVSMELSLDGKHLTAVSGKTVHFFDRNSWEVVKTHTSSCELASASLRGAGDDCPTPVFVTGGTDFWVHLWDFETDKELGVYKGHHGPVHCVRWHPTYKYFASSSDDGTIRLWMKEPVVRELEELQDRQREEKRKEDEKKKKEDEKKKEEEKKKKEIAKNNKKAKKKAKQQQAQLLLLQQQQEQLQHQAAAQATEADGAQPAAAATTEAAADGAATEAVSGSEEETQFPIDDATSFPDAGAATGEDNAAAQ</sequence>
<organism evidence="9 10">
    <name type="scientific">Acanthamoeba castellanii (strain ATCC 30010 / Neff)</name>
    <dbReference type="NCBI Taxonomy" id="1257118"/>
    <lineage>
        <taxon>Eukaryota</taxon>
        <taxon>Amoebozoa</taxon>
        <taxon>Discosea</taxon>
        <taxon>Longamoebia</taxon>
        <taxon>Centramoebida</taxon>
        <taxon>Acanthamoebidae</taxon>
        <taxon>Acanthamoeba</taxon>
    </lineage>
</organism>
<dbReference type="InterPro" id="IPR036322">
    <property type="entry name" value="WD40_repeat_dom_sf"/>
</dbReference>
<dbReference type="SUPFAM" id="SSF50978">
    <property type="entry name" value="WD40 repeat-like"/>
    <property type="match status" value="1"/>
</dbReference>
<keyword evidence="10" id="KW-1185">Reference proteome</keyword>
<feature type="compositionally biased region" description="Basic and acidic residues" evidence="8">
    <location>
        <begin position="315"/>
        <end position="348"/>
    </location>
</feature>
<reference evidence="9 10" key="1">
    <citation type="journal article" date="2013" name="Genome Biol.">
        <title>Genome of Acanthamoeba castellanii highlights extensive lateral gene transfer and early evolution of tyrosine kinase signaling.</title>
        <authorList>
            <person name="Clarke M."/>
            <person name="Lohan A.J."/>
            <person name="Liu B."/>
            <person name="Lagkouvardos I."/>
            <person name="Roy S."/>
            <person name="Zafar N."/>
            <person name="Bertelli C."/>
            <person name="Schilde C."/>
            <person name="Kianianmomeni A."/>
            <person name="Burglin T.R."/>
            <person name="Frech C."/>
            <person name="Turcotte B."/>
            <person name="Kopec K.O."/>
            <person name="Synnott J.M."/>
            <person name="Choo C."/>
            <person name="Paponov I."/>
            <person name="Finkler A."/>
            <person name="Soon Heng Tan C."/>
            <person name="Hutchins A.P."/>
            <person name="Weinmeier T."/>
            <person name="Rattei T."/>
            <person name="Chu J.S."/>
            <person name="Gimenez G."/>
            <person name="Irimia M."/>
            <person name="Rigden D.J."/>
            <person name="Fitzpatrick D.A."/>
            <person name="Lorenzo-Morales J."/>
            <person name="Bateman A."/>
            <person name="Chiu C.H."/>
            <person name="Tang P."/>
            <person name="Hegemann P."/>
            <person name="Fromm H."/>
            <person name="Raoult D."/>
            <person name="Greub G."/>
            <person name="Miranda-Saavedra D."/>
            <person name="Chen N."/>
            <person name="Nash P."/>
            <person name="Ginger M.L."/>
            <person name="Horn M."/>
            <person name="Schaap P."/>
            <person name="Caler L."/>
            <person name="Loftus B."/>
        </authorList>
    </citation>
    <scope>NUCLEOTIDE SEQUENCE [LARGE SCALE GENOMIC DNA]</scope>
    <source>
        <strain evidence="9 10">Neff</strain>
    </source>
</reference>
<keyword evidence="1 7" id="KW-0853">WD repeat</keyword>
<evidence type="ECO:0000313" key="10">
    <source>
        <dbReference type="Proteomes" id="UP000011083"/>
    </source>
</evidence>
<evidence type="ECO:0000256" key="6">
    <source>
        <dbReference type="ARBA" id="ARBA00040390"/>
    </source>
</evidence>
<evidence type="ECO:0000256" key="2">
    <source>
        <dbReference type="ARBA" id="ARBA00022664"/>
    </source>
</evidence>
<dbReference type="PANTHER" id="PTHR19877">
    <property type="entry name" value="EUKARYOTIC TRANSLATION INITIATION FACTOR 3 SUBUNIT I"/>
    <property type="match status" value="1"/>
</dbReference>
<feature type="compositionally biased region" description="Low complexity" evidence="8">
    <location>
        <begin position="427"/>
        <end position="440"/>
    </location>
</feature>
<proteinExistence type="inferred from homology"/>
<dbReference type="VEuPathDB" id="AmoebaDB:ACA1_362690"/>
<dbReference type="Gene3D" id="2.130.10.10">
    <property type="entry name" value="YVTN repeat-like/Quinoprotein amine dehydrogenase"/>
    <property type="match status" value="2"/>
</dbReference>
<dbReference type="OrthoDB" id="408728at2759"/>
<dbReference type="SMART" id="SM00320">
    <property type="entry name" value="WD40"/>
    <property type="match status" value="7"/>
</dbReference>
<dbReference type="InterPro" id="IPR001680">
    <property type="entry name" value="WD40_rpt"/>
</dbReference>
<dbReference type="EMBL" id="KB008147">
    <property type="protein sequence ID" value="ELR11782.1"/>
    <property type="molecule type" value="Genomic_DNA"/>
</dbReference>